<feature type="binding site" evidence="3">
    <location>
        <position position="351"/>
    </location>
    <ligand>
        <name>dimethylallyl diphosphate</name>
        <dbReference type="ChEBI" id="CHEBI:57623"/>
    </ligand>
</feature>
<reference evidence="5 6" key="1">
    <citation type="submission" date="2017-06" db="EMBL/GenBank/DDBJ databases">
        <title>Ant-infecting Ophiocordyceps genomes reveal a high diversity of potential behavioral manipulation genes and a possible major role for enterotoxins.</title>
        <authorList>
            <person name="De Bekker C."/>
            <person name="Evans H.C."/>
            <person name="Brachmann A."/>
            <person name="Hughes D.P."/>
        </authorList>
    </citation>
    <scope>NUCLEOTIDE SEQUENCE [LARGE SCALE GENOMIC DNA]</scope>
    <source>
        <strain evidence="5 6">Map16</strain>
    </source>
</reference>
<dbReference type="Proteomes" id="UP000226431">
    <property type="component" value="Unassembled WGS sequence"/>
</dbReference>
<sequence length="451" mass="50989">MEPQVHHQKLTPAWEALDRLLPSRDVDKDYWWKATGPDLALMTEAADYTPDHQYQTLLFHYHYTVPFMGPRPSKEGELPCPSLFGDGIPLEYCWKWNTASTAPDVRYTLESLGPSSRTSLDPLNHDANIAFLEKVKGVEPSTDLSINQHFLSTLFDPDRAKYASMSRSFSMTMFATVEFLRSGLFTKTYFMPPSPDHDKPGPVSMPVWEESLAKLHPKSPARQAMHEFLQTSPEGKLLRPVMLALDNNAAASTRLKLYLTTPHTSFASIREILTLGGSKPIPDDMLEQVRSLITAVACLDSPLPDDEELPMTPQKHYMNEDELRKVPGLVSGYGYYFDIGSEAAQPDVKLYISMRPYGKDDLSIGRGLVDWMKRHGRGQYGKQYLDMLQAISPHRHPGKEKGQHIYISCMVNKDQLNITSYFAPRMPVRRGRKRGQDGEGVASPDKVSRKE</sequence>
<dbReference type="EMBL" id="NJES01000010">
    <property type="protein sequence ID" value="PHH80737.1"/>
    <property type="molecule type" value="Genomic_DNA"/>
</dbReference>
<proteinExistence type="inferred from homology"/>
<evidence type="ECO:0000313" key="6">
    <source>
        <dbReference type="Proteomes" id="UP000226431"/>
    </source>
</evidence>
<organism evidence="5 6">
    <name type="scientific">Ophiocordyceps camponoti-rufipedis</name>
    <dbReference type="NCBI Taxonomy" id="2004952"/>
    <lineage>
        <taxon>Eukaryota</taxon>
        <taxon>Fungi</taxon>
        <taxon>Dikarya</taxon>
        <taxon>Ascomycota</taxon>
        <taxon>Pezizomycotina</taxon>
        <taxon>Sordariomycetes</taxon>
        <taxon>Hypocreomycetidae</taxon>
        <taxon>Hypocreales</taxon>
        <taxon>Ophiocordycipitaceae</taxon>
        <taxon>Ophiocordyceps</taxon>
    </lineage>
</organism>
<feature type="binding site" evidence="3">
    <location>
        <position position="258"/>
    </location>
    <ligand>
        <name>dimethylallyl diphosphate</name>
        <dbReference type="ChEBI" id="CHEBI:57623"/>
    </ligand>
</feature>
<comment type="caution">
    <text evidence="5">The sequence shown here is derived from an EMBL/GenBank/DDBJ whole genome shotgun (WGS) entry which is preliminary data.</text>
</comment>
<dbReference type="PIRSF" id="PIRSF000509">
    <property type="entry name" value="Trp_DMAT"/>
    <property type="match status" value="1"/>
</dbReference>
<feature type="binding site" evidence="3">
    <location>
        <position position="187"/>
    </location>
    <ligand>
        <name>dimethylallyl diphosphate</name>
        <dbReference type="ChEBI" id="CHEBI:57623"/>
    </ligand>
</feature>
<dbReference type="STRING" id="2004952.A0A2C5ZI87"/>
<evidence type="ECO:0000256" key="1">
    <source>
        <dbReference type="ARBA" id="ARBA00010209"/>
    </source>
</evidence>
<evidence type="ECO:0000256" key="4">
    <source>
        <dbReference type="SAM" id="MobiDB-lite"/>
    </source>
</evidence>
<dbReference type="GO" id="GO:0009820">
    <property type="term" value="P:alkaloid metabolic process"/>
    <property type="evidence" value="ECO:0007669"/>
    <property type="project" value="InterPro"/>
</dbReference>
<feature type="binding site" evidence="3">
    <location>
        <position position="106"/>
    </location>
    <ligand>
        <name>dimethylallyl diphosphate</name>
        <dbReference type="ChEBI" id="CHEBI:57623"/>
    </ligand>
</feature>
<dbReference type="PANTHER" id="PTHR40627:SF4">
    <property type="entry name" value="PRENYLTRANSFERASE ASQH1-RELATED"/>
    <property type="match status" value="1"/>
</dbReference>
<name>A0A2C5ZI87_9HYPO</name>
<accession>A0A2C5ZI87</accession>
<evidence type="ECO:0000256" key="3">
    <source>
        <dbReference type="PIRSR" id="PIRSR000509-1"/>
    </source>
</evidence>
<feature type="binding site" evidence="3">
    <location>
        <position position="189"/>
    </location>
    <ligand>
        <name>dimethylallyl diphosphate</name>
        <dbReference type="ChEBI" id="CHEBI:57623"/>
    </ligand>
</feature>
<dbReference type="SFLD" id="SFLDS00036">
    <property type="entry name" value="Aromatic_Prenyltransferase"/>
    <property type="match status" value="1"/>
</dbReference>
<dbReference type="CDD" id="cd13929">
    <property type="entry name" value="PT-DMATS_CymD"/>
    <property type="match status" value="1"/>
</dbReference>
<dbReference type="InterPro" id="IPR017795">
    <property type="entry name" value="ABBA_NscD-like"/>
</dbReference>
<feature type="binding site" evidence="3">
    <location>
        <position position="256"/>
    </location>
    <ligand>
        <name>dimethylallyl diphosphate</name>
        <dbReference type="ChEBI" id="CHEBI:57623"/>
    </ligand>
</feature>
<evidence type="ECO:0000256" key="2">
    <source>
        <dbReference type="ARBA" id="ARBA00022679"/>
    </source>
</evidence>
<protein>
    <recommendedName>
        <fullName evidence="7">Aromatic prenyltransferase</fullName>
    </recommendedName>
</protein>
<feature type="region of interest" description="Disordered" evidence="4">
    <location>
        <begin position="427"/>
        <end position="451"/>
    </location>
</feature>
<dbReference type="PANTHER" id="PTHR40627">
    <property type="entry name" value="INDOLE PRENYLTRANSFERASE TDIB-RELATED"/>
    <property type="match status" value="1"/>
</dbReference>
<dbReference type="OrthoDB" id="3354387at2759"/>
<feature type="binding site" evidence="3">
    <location>
        <position position="91"/>
    </location>
    <ligand>
        <name>L-tryptophan</name>
        <dbReference type="ChEBI" id="CHEBI:57912"/>
    </ligand>
</feature>
<dbReference type="InterPro" id="IPR012148">
    <property type="entry name" value="ABBA_DMATS-like"/>
</dbReference>
<keyword evidence="2" id="KW-0808">Transferase</keyword>
<dbReference type="SFLD" id="SFLDG01162">
    <property type="entry name" value="I"/>
    <property type="match status" value="1"/>
</dbReference>
<evidence type="ECO:0000313" key="5">
    <source>
        <dbReference type="EMBL" id="PHH80737.1"/>
    </source>
</evidence>
<gene>
    <name evidence="5" type="ORF">CDD80_85</name>
</gene>
<dbReference type="NCBIfam" id="TIGR03429">
    <property type="entry name" value="arom_pren_DMATS"/>
    <property type="match status" value="1"/>
</dbReference>
<dbReference type="GO" id="GO:0004659">
    <property type="term" value="F:prenyltransferase activity"/>
    <property type="evidence" value="ECO:0007669"/>
    <property type="project" value="TreeGrafter"/>
</dbReference>
<keyword evidence="6" id="KW-1185">Reference proteome</keyword>
<evidence type="ECO:0008006" key="7">
    <source>
        <dbReference type="Google" id="ProtNLM"/>
    </source>
</evidence>
<comment type="similarity">
    <text evidence="1">Belongs to the tryptophan dimethylallyltransferase family.</text>
</comment>
<dbReference type="AlphaFoldDB" id="A0A2C5ZI87"/>
<dbReference type="Pfam" id="PF11991">
    <property type="entry name" value="Trp_DMAT"/>
    <property type="match status" value="1"/>
</dbReference>
<feature type="binding site" evidence="3">
    <location>
        <position position="254"/>
    </location>
    <ligand>
        <name>dimethylallyl diphosphate</name>
        <dbReference type="ChEBI" id="CHEBI:57623"/>
    </ligand>
</feature>
<dbReference type="InterPro" id="IPR033964">
    <property type="entry name" value="ABBA"/>
</dbReference>